<feature type="transmembrane region" description="Helical" evidence="1">
    <location>
        <begin position="12"/>
        <end position="34"/>
    </location>
</feature>
<evidence type="ECO:0000256" key="1">
    <source>
        <dbReference type="SAM" id="Phobius"/>
    </source>
</evidence>
<proteinExistence type="predicted"/>
<keyword evidence="1" id="KW-1133">Transmembrane helix</keyword>
<keyword evidence="1" id="KW-0812">Transmembrane</keyword>
<comment type="caution">
    <text evidence="2">The sequence shown here is derived from an EMBL/GenBank/DDBJ whole genome shotgun (WGS) entry which is preliminary data.</text>
</comment>
<evidence type="ECO:0000313" key="2">
    <source>
        <dbReference type="EMBL" id="OAD20349.1"/>
    </source>
</evidence>
<keyword evidence="1" id="KW-0472">Membrane</keyword>
<organism evidence="2 3">
    <name type="scientific">Candidatus Thiomargarita nelsonii</name>
    <dbReference type="NCBI Taxonomy" id="1003181"/>
    <lineage>
        <taxon>Bacteria</taxon>
        <taxon>Pseudomonadati</taxon>
        <taxon>Pseudomonadota</taxon>
        <taxon>Gammaproteobacteria</taxon>
        <taxon>Thiotrichales</taxon>
        <taxon>Thiotrichaceae</taxon>
        <taxon>Thiomargarita</taxon>
    </lineage>
</organism>
<dbReference type="EMBL" id="LUTY01002446">
    <property type="protein sequence ID" value="OAD20349.1"/>
    <property type="molecule type" value="Genomic_DNA"/>
</dbReference>
<accession>A0A176RX99</accession>
<keyword evidence="3" id="KW-1185">Reference proteome</keyword>
<dbReference type="AlphaFoldDB" id="A0A176RX99"/>
<protein>
    <submittedName>
        <fullName evidence="2">Membrane or secreted protein</fullName>
    </submittedName>
</protein>
<dbReference type="Proteomes" id="UP000076962">
    <property type="component" value="Unassembled WGS sequence"/>
</dbReference>
<reference evidence="2 3" key="1">
    <citation type="submission" date="2016-05" db="EMBL/GenBank/DDBJ databases">
        <title>Single-cell genome of chain-forming Candidatus Thiomargarita nelsonii and comparison to other large sulfur-oxidizing bacteria.</title>
        <authorList>
            <person name="Winkel M."/>
            <person name="Salman V."/>
            <person name="Woyke T."/>
            <person name="Schulz-Vogt H."/>
            <person name="Richter M."/>
            <person name="Flood B."/>
            <person name="Bailey J."/>
            <person name="Amann R."/>
            <person name="Mussmann M."/>
        </authorList>
    </citation>
    <scope>NUCLEOTIDE SEQUENCE [LARGE SCALE GENOMIC DNA]</scope>
    <source>
        <strain evidence="2 3">THI036</strain>
    </source>
</reference>
<evidence type="ECO:0000313" key="3">
    <source>
        <dbReference type="Proteomes" id="UP000076962"/>
    </source>
</evidence>
<name>A0A176RX99_9GAMM</name>
<gene>
    <name evidence="2" type="ORF">THIOM_003956</name>
</gene>
<sequence>MKNLMKTKKSLTTVFSLGVGIPLVFYSILVFSLYSLEVERKKQLENRVVEQATPVTQTITSLSPVIANKYQA</sequence>
<feature type="non-terminal residue" evidence="2">
    <location>
        <position position="72"/>
    </location>
</feature>